<keyword evidence="6" id="KW-1185">Reference proteome</keyword>
<evidence type="ECO:0000256" key="2">
    <source>
        <dbReference type="ARBA" id="ARBA00022741"/>
    </source>
</evidence>
<name>A0A343JBC7_9CLOT</name>
<dbReference type="PANTHER" id="PTHR43582:SF2">
    <property type="entry name" value="LINEARMYCIN RESISTANCE ATP-BINDING PROTEIN LNRL"/>
    <property type="match status" value="1"/>
</dbReference>
<sequence length="311" mass="34585">MILKMENVIKRFNNHLALDYLSLEVNKGEVIGLLGPNGAGKTTCINSIVGLLPVDEGEITVFNMKQDGKNQDIKRKIGFVTQEITIYEDMTARENLAFFGSLYGLKKSELENRINEVAKIIGLEDRLNDRPGHFSGGMKRRLNIGCSILHNPELLIMDEPTVGIDPQSRNYILDFVKKIAAEGTTVIYTSHYIEEVEAVASRIYIVDQGHVIASGTLKELIARIKGDSHILVDVKIAREDKKDELLALTDVKEVVIKDNQYHIIVPGGISIIDKIVSILAPLGIVNLNSKQPTLEDVFLTLTGKQLRDEVN</sequence>
<dbReference type="SMART" id="SM00382">
    <property type="entry name" value="AAA"/>
    <property type="match status" value="1"/>
</dbReference>
<dbReference type="OrthoDB" id="9804819at2"/>
<dbReference type="GO" id="GO:0005524">
    <property type="term" value="F:ATP binding"/>
    <property type="evidence" value="ECO:0007669"/>
    <property type="project" value="UniProtKB-KW"/>
</dbReference>
<reference evidence="5 6" key="1">
    <citation type="submission" date="2016-08" db="EMBL/GenBank/DDBJ databases">
        <title>Complete Genome Sequence Of The Indigo Reducing Clostridium isatidis DSM15098.</title>
        <authorList>
            <person name="Little G.T."/>
            <person name="Minton N.P."/>
        </authorList>
    </citation>
    <scope>NUCLEOTIDE SEQUENCE [LARGE SCALE GENOMIC DNA]</scope>
    <source>
        <strain evidence="5 6">DSM 15098</strain>
    </source>
</reference>
<dbReference type="GO" id="GO:0016887">
    <property type="term" value="F:ATP hydrolysis activity"/>
    <property type="evidence" value="ECO:0007669"/>
    <property type="project" value="InterPro"/>
</dbReference>
<dbReference type="PROSITE" id="PS50893">
    <property type="entry name" value="ABC_TRANSPORTER_2"/>
    <property type="match status" value="1"/>
</dbReference>
<protein>
    <submittedName>
        <fullName evidence="5">Antibiotic ABC transporter ATP-binding protein</fullName>
    </submittedName>
</protein>
<dbReference type="EMBL" id="CP016786">
    <property type="protein sequence ID" value="ASW42835.1"/>
    <property type="molecule type" value="Genomic_DNA"/>
</dbReference>
<dbReference type="KEGG" id="cia:BEN51_04930"/>
<dbReference type="Proteomes" id="UP000264883">
    <property type="component" value="Chromosome"/>
</dbReference>
<evidence type="ECO:0000313" key="6">
    <source>
        <dbReference type="Proteomes" id="UP000264883"/>
    </source>
</evidence>
<dbReference type="InterPro" id="IPR003593">
    <property type="entry name" value="AAA+_ATPase"/>
</dbReference>
<dbReference type="Pfam" id="PF00005">
    <property type="entry name" value="ABC_tran"/>
    <property type="match status" value="1"/>
</dbReference>
<gene>
    <name evidence="5" type="ORF">BEN51_04930</name>
</gene>
<evidence type="ECO:0000256" key="1">
    <source>
        <dbReference type="ARBA" id="ARBA00022448"/>
    </source>
</evidence>
<dbReference type="RefSeq" id="WP_119864971.1">
    <property type="nucleotide sequence ID" value="NZ_CP016786.1"/>
</dbReference>
<evidence type="ECO:0000256" key="3">
    <source>
        <dbReference type="ARBA" id="ARBA00022840"/>
    </source>
</evidence>
<proteinExistence type="predicted"/>
<feature type="domain" description="ABC transporter" evidence="4">
    <location>
        <begin position="3"/>
        <end position="233"/>
    </location>
</feature>
<keyword evidence="1" id="KW-0813">Transport</keyword>
<dbReference type="PROSITE" id="PS00211">
    <property type="entry name" value="ABC_TRANSPORTER_1"/>
    <property type="match status" value="1"/>
</dbReference>
<evidence type="ECO:0000259" key="4">
    <source>
        <dbReference type="PROSITE" id="PS50893"/>
    </source>
</evidence>
<dbReference type="InterPro" id="IPR017871">
    <property type="entry name" value="ABC_transporter-like_CS"/>
</dbReference>
<dbReference type="Gene3D" id="3.40.50.300">
    <property type="entry name" value="P-loop containing nucleotide triphosphate hydrolases"/>
    <property type="match status" value="1"/>
</dbReference>
<accession>A0A343JBC7</accession>
<keyword evidence="3 5" id="KW-0067">ATP-binding</keyword>
<dbReference type="InterPro" id="IPR027417">
    <property type="entry name" value="P-loop_NTPase"/>
</dbReference>
<evidence type="ECO:0000313" key="5">
    <source>
        <dbReference type="EMBL" id="ASW42835.1"/>
    </source>
</evidence>
<keyword evidence="2" id="KW-0547">Nucleotide-binding</keyword>
<dbReference type="AlphaFoldDB" id="A0A343JBC7"/>
<dbReference type="SUPFAM" id="SSF52540">
    <property type="entry name" value="P-loop containing nucleoside triphosphate hydrolases"/>
    <property type="match status" value="1"/>
</dbReference>
<dbReference type="Pfam" id="PF13732">
    <property type="entry name" value="DrrA1-3_C"/>
    <property type="match status" value="1"/>
</dbReference>
<dbReference type="InterPro" id="IPR003439">
    <property type="entry name" value="ABC_transporter-like_ATP-bd"/>
</dbReference>
<dbReference type="PANTHER" id="PTHR43582">
    <property type="entry name" value="LINEARMYCIN RESISTANCE ATP-BINDING PROTEIN LNRL"/>
    <property type="match status" value="1"/>
</dbReference>
<organism evidence="5 6">
    <name type="scientific">Clostridium isatidis</name>
    <dbReference type="NCBI Taxonomy" id="182773"/>
    <lineage>
        <taxon>Bacteria</taxon>
        <taxon>Bacillati</taxon>
        <taxon>Bacillota</taxon>
        <taxon>Clostridia</taxon>
        <taxon>Eubacteriales</taxon>
        <taxon>Clostridiaceae</taxon>
        <taxon>Clostridium</taxon>
    </lineage>
</organism>
<dbReference type="InterPro" id="IPR025302">
    <property type="entry name" value="DrrA1/2-like_C"/>
</dbReference>